<accession>A0A151MGB1</accession>
<keyword evidence="15" id="KW-1185">Reference proteome</keyword>
<name>A0A151MGB1_ALLMI</name>
<evidence type="ECO:0000256" key="4">
    <source>
        <dbReference type="ARBA" id="ARBA00022679"/>
    </source>
</evidence>
<dbReference type="FunFam" id="3.30.200.20:FF:000006">
    <property type="entry name" value="TRAF2 and NCK-interacting protein kinase isoform 4"/>
    <property type="match status" value="1"/>
</dbReference>
<dbReference type="PROSITE" id="PS50011">
    <property type="entry name" value="PROTEIN_KINASE_DOM"/>
    <property type="match status" value="1"/>
</dbReference>
<dbReference type="PROSITE" id="PS00108">
    <property type="entry name" value="PROTEIN_KINASE_ST"/>
    <property type="match status" value="1"/>
</dbReference>
<dbReference type="PROSITE" id="PS00107">
    <property type="entry name" value="PROTEIN_KINASE_ATP"/>
    <property type="match status" value="1"/>
</dbReference>
<feature type="domain" description="CNH" evidence="13">
    <location>
        <begin position="917"/>
        <end position="1204"/>
    </location>
</feature>
<keyword evidence="5 10" id="KW-0547">Nucleotide-binding</keyword>
<dbReference type="EMBL" id="AKHW03006193">
    <property type="protein sequence ID" value="KYO23566.1"/>
    <property type="molecule type" value="Genomic_DNA"/>
</dbReference>
<dbReference type="Proteomes" id="UP000050525">
    <property type="component" value="Unassembled WGS sequence"/>
</dbReference>
<dbReference type="PROSITE" id="PS50219">
    <property type="entry name" value="CNH"/>
    <property type="match status" value="1"/>
</dbReference>
<evidence type="ECO:0000256" key="5">
    <source>
        <dbReference type="ARBA" id="ARBA00022741"/>
    </source>
</evidence>
<dbReference type="PANTHER" id="PTHR47096:SF1">
    <property type="entry name" value="MISSHAPEN LIKE KINASE 1"/>
    <property type="match status" value="1"/>
</dbReference>
<dbReference type="GO" id="GO:0005524">
    <property type="term" value="F:ATP binding"/>
    <property type="evidence" value="ECO:0007669"/>
    <property type="project" value="UniProtKB-UniRule"/>
</dbReference>
<evidence type="ECO:0000256" key="11">
    <source>
        <dbReference type="SAM" id="MobiDB-lite"/>
    </source>
</evidence>
<feature type="compositionally biased region" description="Basic and acidic residues" evidence="11">
    <location>
        <begin position="288"/>
        <end position="307"/>
    </location>
</feature>
<feature type="compositionally biased region" description="Basic and acidic residues" evidence="11">
    <location>
        <begin position="734"/>
        <end position="752"/>
    </location>
</feature>
<dbReference type="AlphaFoldDB" id="A0A151MGB1"/>
<organism evidence="14 15">
    <name type="scientific">Alligator mississippiensis</name>
    <name type="common">American alligator</name>
    <dbReference type="NCBI Taxonomy" id="8496"/>
    <lineage>
        <taxon>Eukaryota</taxon>
        <taxon>Metazoa</taxon>
        <taxon>Chordata</taxon>
        <taxon>Craniata</taxon>
        <taxon>Vertebrata</taxon>
        <taxon>Euteleostomi</taxon>
        <taxon>Archelosauria</taxon>
        <taxon>Archosauria</taxon>
        <taxon>Crocodylia</taxon>
        <taxon>Alligatoridae</taxon>
        <taxon>Alligatorinae</taxon>
        <taxon>Alligator</taxon>
    </lineage>
</organism>
<evidence type="ECO:0000256" key="2">
    <source>
        <dbReference type="ARBA" id="ARBA00012513"/>
    </source>
</evidence>
<dbReference type="EC" id="2.7.11.1" evidence="2"/>
<dbReference type="InterPro" id="IPR008271">
    <property type="entry name" value="Ser/Thr_kinase_AS"/>
</dbReference>
<keyword evidence="3" id="KW-0723">Serine/threonine-protein kinase</keyword>
<evidence type="ECO:0000313" key="14">
    <source>
        <dbReference type="EMBL" id="KYO23566.1"/>
    </source>
</evidence>
<feature type="compositionally biased region" description="Basic and acidic residues" evidence="11">
    <location>
        <begin position="465"/>
        <end position="475"/>
    </location>
</feature>
<dbReference type="InterPro" id="IPR001180">
    <property type="entry name" value="CNH_dom"/>
</dbReference>
<dbReference type="InterPro" id="IPR000719">
    <property type="entry name" value="Prot_kinase_dom"/>
</dbReference>
<comment type="catalytic activity">
    <reaction evidence="8">
        <text>L-threonyl-[protein] + ATP = O-phospho-L-threonyl-[protein] + ADP + H(+)</text>
        <dbReference type="Rhea" id="RHEA:46608"/>
        <dbReference type="Rhea" id="RHEA-COMP:11060"/>
        <dbReference type="Rhea" id="RHEA-COMP:11605"/>
        <dbReference type="ChEBI" id="CHEBI:15378"/>
        <dbReference type="ChEBI" id="CHEBI:30013"/>
        <dbReference type="ChEBI" id="CHEBI:30616"/>
        <dbReference type="ChEBI" id="CHEBI:61977"/>
        <dbReference type="ChEBI" id="CHEBI:456216"/>
        <dbReference type="EC" id="2.7.11.1"/>
    </reaction>
</comment>
<evidence type="ECO:0000256" key="7">
    <source>
        <dbReference type="ARBA" id="ARBA00022840"/>
    </source>
</evidence>
<evidence type="ECO:0000256" key="8">
    <source>
        <dbReference type="ARBA" id="ARBA00047899"/>
    </source>
</evidence>
<comment type="caution">
    <text evidence="14">The sequence shown here is derived from an EMBL/GenBank/DDBJ whole genome shotgun (WGS) entry which is preliminary data.</text>
</comment>
<feature type="compositionally biased region" description="Polar residues" evidence="11">
    <location>
        <begin position="559"/>
        <end position="577"/>
    </location>
</feature>
<reference evidence="14 15" key="1">
    <citation type="journal article" date="2012" name="Genome Biol.">
        <title>Sequencing three crocodilian genomes to illuminate the evolution of archosaurs and amniotes.</title>
        <authorList>
            <person name="St John J.A."/>
            <person name="Braun E.L."/>
            <person name="Isberg S.R."/>
            <person name="Miles L.G."/>
            <person name="Chong A.Y."/>
            <person name="Gongora J."/>
            <person name="Dalzell P."/>
            <person name="Moran C."/>
            <person name="Bed'hom B."/>
            <person name="Abzhanov A."/>
            <person name="Burgess S.C."/>
            <person name="Cooksey A.M."/>
            <person name="Castoe T.A."/>
            <person name="Crawford N.G."/>
            <person name="Densmore L.D."/>
            <person name="Drew J.C."/>
            <person name="Edwards S.V."/>
            <person name="Faircloth B.C."/>
            <person name="Fujita M.K."/>
            <person name="Greenwold M.J."/>
            <person name="Hoffmann F.G."/>
            <person name="Howard J.M."/>
            <person name="Iguchi T."/>
            <person name="Janes D.E."/>
            <person name="Khan S.Y."/>
            <person name="Kohno S."/>
            <person name="de Koning A.J."/>
            <person name="Lance S.L."/>
            <person name="McCarthy F.M."/>
            <person name="McCormack J.E."/>
            <person name="Merchant M.E."/>
            <person name="Peterson D.G."/>
            <person name="Pollock D.D."/>
            <person name="Pourmand N."/>
            <person name="Raney B.J."/>
            <person name="Roessler K.A."/>
            <person name="Sanford J.R."/>
            <person name="Sawyer R.H."/>
            <person name="Schmidt C.J."/>
            <person name="Triplett E.W."/>
            <person name="Tuberville T.D."/>
            <person name="Venegas-Anaya M."/>
            <person name="Howard J.T."/>
            <person name="Jarvis E.D."/>
            <person name="Guillette L.J.Jr."/>
            <person name="Glenn T.C."/>
            <person name="Green R.E."/>
            <person name="Ray D.A."/>
        </authorList>
    </citation>
    <scope>NUCLEOTIDE SEQUENCE [LARGE SCALE GENOMIC DNA]</scope>
    <source>
        <strain evidence="14">KSC_2009_1</strain>
    </source>
</reference>
<feature type="compositionally biased region" description="Basic and acidic residues" evidence="11">
    <location>
        <begin position="315"/>
        <end position="411"/>
    </location>
</feature>
<evidence type="ECO:0000256" key="10">
    <source>
        <dbReference type="PROSITE-ProRule" id="PRU10141"/>
    </source>
</evidence>
<dbReference type="FunFam" id="1.10.510.10:FF:000003">
    <property type="entry name" value="TRAF2 and NCK-interacting protein kinase isoform 4"/>
    <property type="match status" value="1"/>
</dbReference>
<evidence type="ECO:0000259" key="13">
    <source>
        <dbReference type="PROSITE" id="PS50219"/>
    </source>
</evidence>
<evidence type="ECO:0000256" key="6">
    <source>
        <dbReference type="ARBA" id="ARBA00022777"/>
    </source>
</evidence>
<comment type="similarity">
    <text evidence="1">Belongs to the protein kinase superfamily. STE Ser/Thr protein kinase family. STE20 subfamily.</text>
</comment>
<dbReference type="GO" id="GO:0005829">
    <property type="term" value="C:cytosol"/>
    <property type="evidence" value="ECO:0007669"/>
    <property type="project" value="TreeGrafter"/>
</dbReference>
<dbReference type="SUPFAM" id="SSF56112">
    <property type="entry name" value="Protein kinase-like (PK-like)"/>
    <property type="match status" value="1"/>
</dbReference>
<dbReference type="InterPro" id="IPR011009">
    <property type="entry name" value="Kinase-like_dom_sf"/>
</dbReference>
<feature type="compositionally biased region" description="Acidic residues" evidence="11">
    <location>
        <begin position="759"/>
        <end position="775"/>
    </location>
</feature>
<feature type="binding site" evidence="10">
    <location>
        <position position="54"/>
    </location>
    <ligand>
        <name>ATP</name>
        <dbReference type="ChEBI" id="CHEBI:30616"/>
    </ligand>
</feature>
<dbReference type="Pfam" id="PF00780">
    <property type="entry name" value="CNH"/>
    <property type="match status" value="1"/>
</dbReference>
<protein>
    <recommendedName>
        <fullName evidence="2">non-specific serine/threonine protein kinase</fullName>
        <ecNumber evidence="2">2.7.11.1</ecNumber>
    </recommendedName>
</protein>
<comment type="catalytic activity">
    <reaction evidence="9">
        <text>L-seryl-[protein] + ATP = O-phospho-L-seryl-[protein] + ADP + H(+)</text>
        <dbReference type="Rhea" id="RHEA:17989"/>
        <dbReference type="Rhea" id="RHEA-COMP:9863"/>
        <dbReference type="Rhea" id="RHEA-COMP:11604"/>
        <dbReference type="ChEBI" id="CHEBI:15378"/>
        <dbReference type="ChEBI" id="CHEBI:29999"/>
        <dbReference type="ChEBI" id="CHEBI:30616"/>
        <dbReference type="ChEBI" id="CHEBI:83421"/>
        <dbReference type="ChEBI" id="CHEBI:456216"/>
        <dbReference type="EC" id="2.7.11.1"/>
    </reaction>
</comment>
<dbReference type="InterPro" id="IPR051700">
    <property type="entry name" value="STE20_Ser-Thr_kinase"/>
</dbReference>
<feature type="region of interest" description="Disordered" evidence="11">
    <location>
        <begin position="429"/>
        <end position="798"/>
    </location>
</feature>
<evidence type="ECO:0000256" key="3">
    <source>
        <dbReference type="ARBA" id="ARBA00022527"/>
    </source>
</evidence>
<sequence>MASDSPARSLDEIDLSALRDPAGIFELVELVGNGTYGQVYKGRHVKTGQLAAIKVMDVTGDEEEEIKQEINMLKKYSHHRNIATYYGAFIKKNPPGMDDQLWLVMEFCGAGSVTDLIKNTKGNTLKEEWIAYICREILRGLSHLHQHKVIHRDIKGQNVLLTENAEVKLVDFGVSAQLDRTVGRRNTFIGTPYWMAPEVIACDENPDATYDFKSDLWSLGITAIEMAEGAPPLCDMHPMRALFLIPRNPAPRLKSKKWSKKFQSFIESCLVKNHSQRPTTEQLMKHPFIRDQPNERQVRIQLKDHIDRTKKKRGEKANKERSEALRRQQLEQQQRENEEHKRQLLAERQKRIEEQKEQRRRLEEQQRREKEMRKQQEREQRRHYEEQMRREEERRRAEHEQEYKRKQLEEQRQAERLQRQLQQERDYLVSLQQQQQQQQRQEQRPGEKKPLYHYKEGINASEKPAWAKEVEERSRLNRQSSPAMPHKVANRISDPNLPPRSESFSISGVQPARTPPMLRPVDPQIPHLVTVKSQGSSLSGSQSLHEQPAKGMAGFQEALTVTSHRTEMPRQNSDPTSENPPLPPRVEKFDRSSWLRQEEDIPPKVPQRTTSISPALARKNSPGNGSALGTRLGSQPIRASNPDLRRTEPIIESPLQRTSSGSSSSSSTPSSQPSSQGGSQPGSQAGSSERNRVRGNAKPEGSPVLSHEPSKIKQEDNRDVTRPSRPADLTALAKELRELRIEETNRPLKKVTDYSSSSEESESSEEEEEDGENETQDGTVPVSDIPRLIPTGIPGSNEPYNMGMVATHGLETSHTDTFSNISREGTLMVREYGMGSSTKASFTPFVDTRVYQTSPTDEDEDEDEESSATALFTSELLRQEQAKLNEARKISVVNVNPTNIRPHSDTPEIRKYKKRFNSEILCAALWGVNLLVGTENGLMLLDRSGQGKVYNLINRRRFQQMDVLEGLNVLVTISGKKNKLRVYYLSWLRNRILHNDPEVEKKQGWITVGDLEGCIHYKVVKYERIKFLVIALKNAVEIYAWAPKPYHKFMAFKSFADLQHKPLLVDLTVEEGQRLKVIFGSHTGFHVIDVDSGNSYDIYIPSHIQGNITPHAIVILPKTDGMEMLVCYEDEGVYVNTYGRITKDVVLQWGEMPTSVAYIHSNQIMGWGEKAIEIRSVETGHLDGVFMHKRAQRLKFLCERNDKVFFASVRSGGSSQVFFMTLNRNSMMNW</sequence>
<evidence type="ECO:0000256" key="1">
    <source>
        <dbReference type="ARBA" id="ARBA00008874"/>
    </source>
</evidence>
<dbReference type="Gene3D" id="1.10.510.10">
    <property type="entry name" value="Transferase(Phosphotransferase) domain 1"/>
    <property type="match status" value="1"/>
</dbReference>
<dbReference type="SMART" id="SM00220">
    <property type="entry name" value="S_TKc"/>
    <property type="match status" value="1"/>
</dbReference>
<evidence type="ECO:0000313" key="15">
    <source>
        <dbReference type="Proteomes" id="UP000050525"/>
    </source>
</evidence>
<feature type="compositionally biased region" description="Low complexity" evidence="11">
    <location>
        <begin position="653"/>
        <end position="688"/>
    </location>
</feature>
<dbReference type="SMART" id="SM00036">
    <property type="entry name" value="CNH"/>
    <property type="match status" value="1"/>
</dbReference>
<dbReference type="Pfam" id="PF00069">
    <property type="entry name" value="Pkinase"/>
    <property type="match status" value="1"/>
</dbReference>
<proteinExistence type="inferred from homology"/>
<evidence type="ECO:0000259" key="12">
    <source>
        <dbReference type="PROSITE" id="PS50011"/>
    </source>
</evidence>
<dbReference type="CDD" id="cd06637">
    <property type="entry name" value="STKc_TNIK"/>
    <property type="match status" value="1"/>
</dbReference>
<keyword evidence="4" id="KW-0808">Transferase</keyword>
<evidence type="ECO:0000256" key="9">
    <source>
        <dbReference type="ARBA" id="ARBA00048679"/>
    </source>
</evidence>
<feature type="region of interest" description="Disordered" evidence="11">
    <location>
        <begin position="274"/>
        <end position="411"/>
    </location>
</feature>
<dbReference type="PANTHER" id="PTHR47096">
    <property type="entry name" value="MISSHAPEN LIKE KINASE 1"/>
    <property type="match status" value="1"/>
</dbReference>
<keyword evidence="7 10" id="KW-0067">ATP-binding</keyword>
<feature type="compositionally biased region" description="Basic and acidic residues" evidence="11">
    <location>
        <begin position="708"/>
        <end position="722"/>
    </location>
</feature>
<feature type="domain" description="Protein kinase" evidence="12">
    <location>
        <begin position="25"/>
        <end position="289"/>
    </location>
</feature>
<dbReference type="GO" id="GO:0004674">
    <property type="term" value="F:protein serine/threonine kinase activity"/>
    <property type="evidence" value="ECO:0007669"/>
    <property type="project" value="UniProtKB-KW"/>
</dbReference>
<dbReference type="Gene3D" id="3.30.200.20">
    <property type="entry name" value="Phosphorylase Kinase, domain 1"/>
    <property type="match status" value="1"/>
</dbReference>
<feature type="compositionally biased region" description="Low complexity" evidence="11">
    <location>
        <begin position="533"/>
        <end position="544"/>
    </location>
</feature>
<keyword evidence="6 14" id="KW-0418">Kinase</keyword>
<gene>
    <name evidence="14" type="primary">MAP4K4</name>
    <name evidence="14" type="ORF">Y1Q_0015349</name>
</gene>
<feature type="compositionally biased region" description="Basic and acidic residues" evidence="11">
    <location>
        <begin position="441"/>
        <end position="456"/>
    </location>
</feature>
<dbReference type="InterPro" id="IPR017441">
    <property type="entry name" value="Protein_kinase_ATP_BS"/>
</dbReference>
<feature type="compositionally biased region" description="Basic and acidic residues" evidence="11">
    <location>
        <begin position="585"/>
        <end position="602"/>
    </location>
</feature>